<dbReference type="SMART" id="SM00642">
    <property type="entry name" value="Aamy"/>
    <property type="match status" value="1"/>
</dbReference>
<dbReference type="Pfam" id="PF17967">
    <property type="entry name" value="Pullulanase_N2"/>
    <property type="match status" value="1"/>
</dbReference>
<dbReference type="Gene3D" id="2.60.40.1110">
    <property type="match status" value="1"/>
</dbReference>
<dbReference type="EC" id="3.2.1.41" evidence="6"/>
<keyword evidence="3 10" id="KW-0378">Hydrolase</keyword>
<organism evidence="10 11">
    <name type="scientific">Serratia fonticola</name>
    <dbReference type="NCBI Taxonomy" id="47917"/>
    <lineage>
        <taxon>Bacteria</taxon>
        <taxon>Pseudomonadati</taxon>
        <taxon>Pseudomonadota</taxon>
        <taxon>Gammaproteobacteria</taxon>
        <taxon>Enterobacterales</taxon>
        <taxon>Yersiniaceae</taxon>
        <taxon>Serratia</taxon>
    </lineage>
</organism>
<evidence type="ECO:0000256" key="5">
    <source>
        <dbReference type="ARBA" id="ARBA00023965"/>
    </source>
</evidence>
<comment type="catalytic activity">
    <reaction evidence="5">
        <text>Hydrolysis of (1-&gt;6)-alpha-D-glucosidic linkages in pullulan, amylopectin and glycogen, and in the alpha- and beta-limit dextrins of amylopectin and glycogen.</text>
        <dbReference type="EC" id="3.2.1.41"/>
    </reaction>
</comment>
<keyword evidence="2" id="KW-0732">Signal</keyword>
<dbReference type="Pfam" id="PF02922">
    <property type="entry name" value="CBM_48"/>
    <property type="match status" value="1"/>
</dbReference>
<evidence type="ECO:0000256" key="7">
    <source>
        <dbReference type="ARBA" id="ARBA00029618"/>
    </source>
</evidence>
<evidence type="ECO:0000259" key="9">
    <source>
        <dbReference type="SMART" id="SM00642"/>
    </source>
</evidence>
<dbReference type="CDD" id="cd11341">
    <property type="entry name" value="AmyAc_Pullulanase_LD-like"/>
    <property type="match status" value="1"/>
</dbReference>
<dbReference type="Pfam" id="PF11852">
    <property type="entry name" value="Pullul_strch_C"/>
    <property type="match status" value="1"/>
</dbReference>
<dbReference type="Proteomes" id="UP000270487">
    <property type="component" value="Chromosome"/>
</dbReference>
<dbReference type="GO" id="GO:0005975">
    <property type="term" value="P:carbohydrate metabolic process"/>
    <property type="evidence" value="ECO:0007669"/>
    <property type="project" value="InterPro"/>
</dbReference>
<dbReference type="InterPro" id="IPR017853">
    <property type="entry name" value="GH"/>
</dbReference>
<reference evidence="10 11" key="1">
    <citation type="submission" date="2018-12" db="EMBL/GenBank/DDBJ databases">
        <authorList>
            <consortium name="Pathogen Informatics"/>
        </authorList>
    </citation>
    <scope>NUCLEOTIDE SEQUENCE [LARGE SCALE GENOMIC DNA]</scope>
    <source>
        <strain evidence="10 11">NCTC13193</strain>
    </source>
</reference>
<dbReference type="InterPro" id="IPR041111">
    <property type="entry name" value="Pullulanase_Ins"/>
</dbReference>
<name>A0A448SZB8_SERFO</name>
<dbReference type="InterPro" id="IPR006047">
    <property type="entry name" value="GH13_cat_dom"/>
</dbReference>
<dbReference type="NCBIfam" id="TIGR02103">
    <property type="entry name" value="pullul_strch"/>
    <property type="match status" value="1"/>
</dbReference>
<dbReference type="PROSITE" id="PS51257">
    <property type="entry name" value="PROKAR_LIPOPROTEIN"/>
    <property type="match status" value="1"/>
</dbReference>
<dbReference type="GO" id="GO:0051060">
    <property type="term" value="F:pullulanase activity"/>
    <property type="evidence" value="ECO:0007669"/>
    <property type="project" value="UniProtKB-EC"/>
</dbReference>
<dbReference type="InterPro" id="IPR013780">
    <property type="entry name" value="Glyco_hydro_b"/>
</dbReference>
<dbReference type="SUPFAM" id="SSF51011">
    <property type="entry name" value="Glycosyl hydrolase domain"/>
    <property type="match status" value="1"/>
</dbReference>
<dbReference type="AlphaFoldDB" id="A0A448SZB8"/>
<dbReference type="InterPro" id="IPR014756">
    <property type="entry name" value="Ig_E-set"/>
</dbReference>
<dbReference type="InterPro" id="IPR013783">
    <property type="entry name" value="Ig-like_fold"/>
</dbReference>
<feature type="domain" description="Glycosyl hydrolase family 13 catalytic" evidence="9">
    <location>
        <begin position="530"/>
        <end position="849"/>
    </location>
</feature>
<dbReference type="Pfam" id="PF03714">
    <property type="entry name" value="PUD"/>
    <property type="match status" value="1"/>
</dbReference>
<evidence type="ECO:0000313" key="11">
    <source>
        <dbReference type="Proteomes" id="UP000270487"/>
    </source>
</evidence>
<evidence type="ECO:0000256" key="2">
    <source>
        <dbReference type="ARBA" id="ARBA00022729"/>
    </source>
</evidence>
<evidence type="ECO:0000256" key="4">
    <source>
        <dbReference type="ARBA" id="ARBA00023295"/>
    </source>
</evidence>
<dbReference type="SUPFAM" id="SSF81296">
    <property type="entry name" value="E set domains"/>
    <property type="match status" value="2"/>
</dbReference>
<dbReference type="InterPro" id="IPR005323">
    <property type="entry name" value="CBM41_pullulanase"/>
</dbReference>
<dbReference type="Gene3D" id="3.20.20.80">
    <property type="entry name" value="Glycosidases"/>
    <property type="match status" value="1"/>
</dbReference>
<dbReference type="InterPro" id="IPR024561">
    <property type="entry name" value="Pullul_strch_C"/>
</dbReference>
<proteinExistence type="inferred from homology"/>
<evidence type="ECO:0000256" key="3">
    <source>
        <dbReference type="ARBA" id="ARBA00022801"/>
    </source>
</evidence>
<dbReference type="InterPro" id="IPR013784">
    <property type="entry name" value="Carb-bd-like_fold"/>
</dbReference>
<keyword evidence="4 10" id="KW-0326">Glycosidase</keyword>
<dbReference type="SUPFAM" id="SSF51445">
    <property type="entry name" value="(Trans)glycosidases"/>
    <property type="match status" value="1"/>
</dbReference>
<accession>A0A448SZB8</accession>
<evidence type="ECO:0000313" key="10">
    <source>
        <dbReference type="EMBL" id="VEI72979.1"/>
    </source>
</evidence>
<dbReference type="Pfam" id="PF18494">
    <property type="entry name" value="Pullulanase_Ins"/>
    <property type="match status" value="1"/>
</dbReference>
<comment type="similarity">
    <text evidence="1">Belongs to the glycosyl hydrolase 13 family.</text>
</comment>
<evidence type="ECO:0000256" key="6">
    <source>
        <dbReference type="ARBA" id="ARBA00024062"/>
    </source>
</evidence>
<dbReference type="CDD" id="cd02860">
    <property type="entry name" value="E_set_Pullulanase"/>
    <property type="match status" value="1"/>
</dbReference>
<gene>
    <name evidence="10" type="primary">pulA</name>
    <name evidence="10" type="ORF">NCTC13193_03918</name>
</gene>
<dbReference type="InterPro" id="IPR011839">
    <property type="entry name" value="Pullul_strch"/>
</dbReference>
<protein>
    <recommendedName>
        <fullName evidence="6">pullulanase</fullName>
        <ecNumber evidence="6">3.2.1.41</ecNumber>
    </recommendedName>
    <alternativeName>
        <fullName evidence="7">Alpha-dextrin endo-1,6-alpha-glucosidase</fullName>
    </alternativeName>
    <alternativeName>
        <fullName evidence="8">Pullulan 6-glucanohydrolase</fullName>
    </alternativeName>
</protein>
<sequence length="1087" mass="118777">MLKNTCNALLFGSLIILSGCDNNNSSDVSPDTNNQEPIARLPDIAMPGEAVMAGENQAVIHLVDIAGITSGSAADYSTKNLFLWNNDTCDALDNPSGDWNDTSTTPTGNDSYGPYWVLPLTKTTGCINFILRDGTNKLIDTDMRLSFSDFPDRTVSALAGSSTLYDTRAEAFRAAFGVALAEAHWVDKHTLLWPAGEGKPIVRLYYNHSGKVAANSEGKFTDRYISLTPTSISQELGSRFPHLADYAAFKLPDNAKVDELLSGETVALAANQDGILISATQVQTAGVLDDRFSAAAEGLEYGALLTDSGVTFRVWAPTAQQAELVIYSADKKVIGSHPMTRDNESGAWSYQGSHDLKDAFYRYALTVYHPQSRKVEQYEVTDPYSHSLSTNSEYSQVVDLNDSALKPEGWDGLAMPHPQTSQADIAKMVIHESHVRDLSAWDQTVPEQVRGKYLALTASDSNMVQHLRKLGQAGVTHIELLPVFDLATVNEFSDKVADLTHPFSRLCELNSAVKQSRFAGYCGSSITIGDVLEELKQNDSQDNPQVQELNGYVAQTDSYNWGYDPFHYTVPEGSYATNPEGTARIKEFRTMVQTIKQQLGMNIIMDVVYNHTNAAGPTDRTSVLDKIVPWYYQRLNETTGSVESATCCSDSAPEHRMFAKLIEDSLLVWSRDYKIDGFRFDLMGYHPKAQILAAREKVKSVNPNVYFFGEGWNSGQEDRFEIASQITLKGTGIGTFSDRLRDAVRGGGPFDSGDALRQNQGLGNGAGVLANELTQQNEDTVRHLADLTRLGMAGNLAEFLLIDKDGSVRKGSEIDYNGAIGGYANDPTEVVNYVSKHDNQTLWDMISYKAAREADLTTRVRMQAVSLATTLLGQGLAFDQQGSELLRSKSFTRDSFDAGDWFNRVDYSYQDNNFNVGMPRISDDGDNYSLIASVKDAVATPGQTEIAQMTSFYQELTQLRQSSPLIALGSGHEVMKRVDFRNTGAEQQLGLLVMTIDDGVQAGNDLDPQADALVVIINAAPEARTLNDFTGENLTLSAIQQNLGDRSLASGINITAEGSVTVPAWSVALLVKQQVTAQGTGLPVSSK</sequence>
<dbReference type="Gene3D" id="2.60.40.10">
    <property type="entry name" value="Immunoglobulins"/>
    <property type="match status" value="1"/>
</dbReference>
<dbReference type="Gene3D" id="2.60.40.1130">
    <property type="entry name" value="Rab geranylgeranyltransferase alpha-subunit, insert domain"/>
    <property type="match status" value="1"/>
</dbReference>
<dbReference type="CDD" id="cd10315">
    <property type="entry name" value="CBM41_pullulanase"/>
    <property type="match status" value="1"/>
</dbReference>
<dbReference type="SUPFAM" id="SSF49452">
    <property type="entry name" value="Starch-binding domain-like"/>
    <property type="match status" value="1"/>
</dbReference>
<dbReference type="GO" id="GO:0030246">
    <property type="term" value="F:carbohydrate binding"/>
    <property type="evidence" value="ECO:0007669"/>
    <property type="project" value="InterPro"/>
</dbReference>
<evidence type="ECO:0000256" key="8">
    <source>
        <dbReference type="ARBA" id="ARBA00031076"/>
    </source>
</evidence>
<dbReference type="PANTHER" id="PTHR43002">
    <property type="entry name" value="GLYCOGEN DEBRANCHING ENZYME"/>
    <property type="match status" value="1"/>
</dbReference>
<dbReference type="InterPro" id="IPR004193">
    <property type="entry name" value="Glyco_hydro_13_N"/>
</dbReference>
<dbReference type="InterPro" id="IPR040671">
    <property type="entry name" value="Pullulanase_N2"/>
</dbReference>
<evidence type="ECO:0000256" key="1">
    <source>
        <dbReference type="ARBA" id="ARBA00008061"/>
    </source>
</evidence>
<dbReference type="EMBL" id="LR134492">
    <property type="protein sequence ID" value="VEI72979.1"/>
    <property type="molecule type" value="Genomic_DNA"/>
</dbReference>
<dbReference type="Gene3D" id="2.60.40.1180">
    <property type="entry name" value="Golgi alpha-mannosidase II"/>
    <property type="match status" value="1"/>
</dbReference>